<protein>
    <submittedName>
        <fullName evidence="1">Uncharacterized protein</fullName>
    </submittedName>
</protein>
<comment type="caution">
    <text evidence="1">The sequence shown here is derived from an EMBL/GenBank/DDBJ whole genome shotgun (WGS) entry which is preliminary data.</text>
</comment>
<dbReference type="Proteomes" id="UP001162992">
    <property type="component" value="Chromosome 12"/>
</dbReference>
<accession>A0ACC2BZL4</accession>
<organism evidence="1 2">
    <name type="scientific">Diphasiastrum complanatum</name>
    <name type="common">Issler's clubmoss</name>
    <name type="synonym">Lycopodium complanatum</name>
    <dbReference type="NCBI Taxonomy" id="34168"/>
    <lineage>
        <taxon>Eukaryota</taxon>
        <taxon>Viridiplantae</taxon>
        <taxon>Streptophyta</taxon>
        <taxon>Embryophyta</taxon>
        <taxon>Tracheophyta</taxon>
        <taxon>Lycopodiopsida</taxon>
        <taxon>Lycopodiales</taxon>
        <taxon>Lycopodiaceae</taxon>
        <taxon>Lycopodioideae</taxon>
        <taxon>Diphasiastrum</taxon>
    </lineage>
</organism>
<gene>
    <name evidence="1" type="ORF">O6H91_12G014700</name>
</gene>
<proteinExistence type="predicted"/>
<keyword evidence="2" id="KW-1185">Reference proteome</keyword>
<evidence type="ECO:0000313" key="1">
    <source>
        <dbReference type="EMBL" id="KAJ7535014.1"/>
    </source>
</evidence>
<evidence type="ECO:0000313" key="2">
    <source>
        <dbReference type="Proteomes" id="UP001162992"/>
    </source>
</evidence>
<sequence length="666" mass="76923">MRELLHCKLLSLPSTRPWPQSLCRGAAARDLGSFLSCKPPGARSLACKAICIQRKSNSSKTCKLDAWGNVHEFFSFSFGLFHYSNALDTSIINIWVKSDNIHTYNDSAHSSERPLEGARFCFHCMVSYLSEESTVSRSLKLYHSGGLLDVQRLSKGYENLRFVLSLRPRMAYSCATSRQSQFIGFAALTSFRDGATSNFIRRRKFRINAEKQKRSWWKQFLFESISVEDFPSYENSDPGPPDESEDDDEGTASETVASNGNNKMDEIDRMLADDKKFSQWKQKADAMNELRESQDRARDSDNKNWEDWLDDSWKDYSELLPGKDSWYQPQSEWEKGGLPRNPPKVPERGMNRTVRELFLRFFEKQEEVEEDLAFEERVFIFTTQSTVKFVACLVLVPWFVGFIVHDYAVVPFLNRYVEKVPLAAKALDVRESQKLRMIETLKLERQRVRLEAAIGKAPPLTDMELTEHIRDEARKLREEVRAENRNSFANIWSDLVAGVTLLLLLAFNPNQVAIMKLTGDRLFTNISDTGKAFIIILLSDIFLGYHSESGWETVIEIFLEHYGFEVDQASIYVFVAIVPVTIDACFKLWIRCYLKVKMHVFMCSCSQLTIMGFISFSWKAIFFFRFCQILSKDKCPNCLICFLKIIFPYSPFIQLRIAFFIPSFSK</sequence>
<reference evidence="2" key="1">
    <citation type="journal article" date="2024" name="Proc. Natl. Acad. Sci. U.S.A.">
        <title>Extraordinary preservation of gene collinearity over three hundred million years revealed in homosporous lycophytes.</title>
        <authorList>
            <person name="Li C."/>
            <person name="Wickell D."/>
            <person name="Kuo L.Y."/>
            <person name="Chen X."/>
            <person name="Nie B."/>
            <person name="Liao X."/>
            <person name="Peng D."/>
            <person name="Ji J."/>
            <person name="Jenkins J."/>
            <person name="Williams M."/>
            <person name="Shu S."/>
            <person name="Plott C."/>
            <person name="Barry K."/>
            <person name="Rajasekar S."/>
            <person name="Grimwood J."/>
            <person name="Han X."/>
            <person name="Sun S."/>
            <person name="Hou Z."/>
            <person name="He W."/>
            <person name="Dai G."/>
            <person name="Sun C."/>
            <person name="Schmutz J."/>
            <person name="Leebens-Mack J.H."/>
            <person name="Li F.W."/>
            <person name="Wang L."/>
        </authorList>
    </citation>
    <scope>NUCLEOTIDE SEQUENCE [LARGE SCALE GENOMIC DNA]</scope>
    <source>
        <strain evidence="2">cv. PW_Plant_1</strain>
    </source>
</reference>
<dbReference type="EMBL" id="CM055103">
    <property type="protein sequence ID" value="KAJ7535014.1"/>
    <property type="molecule type" value="Genomic_DNA"/>
</dbReference>
<name>A0ACC2BZL4_DIPCM</name>